<proteinExistence type="predicted"/>
<evidence type="ECO:0000313" key="3">
    <source>
        <dbReference type="EMBL" id="KAF2175587.1"/>
    </source>
</evidence>
<dbReference type="Pfam" id="PF07766">
    <property type="entry name" value="LETM1_RBD"/>
    <property type="match status" value="1"/>
</dbReference>
<dbReference type="InterPro" id="IPR033122">
    <property type="entry name" value="LETM1-like_RBD"/>
</dbReference>
<keyword evidence="1" id="KW-0496">Mitochondrion</keyword>
<dbReference type="PROSITE" id="PS51758">
    <property type="entry name" value="LETM1_RBD"/>
    <property type="match status" value="1"/>
</dbReference>
<dbReference type="EMBL" id="ML994729">
    <property type="protein sequence ID" value="KAF2175587.1"/>
    <property type="molecule type" value="Genomic_DNA"/>
</dbReference>
<keyword evidence="4" id="KW-1185">Reference proteome</keyword>
<reference evidence="3" key="1">
    <citation type="journal article" date="2020" name="Stud. Mycol.">
        <title>101 Dothideomycetes genomes: a test case for predicting lifestyles and emergence of pathogens.</title>
        <authorList>
            <person name="Haridas S."/>
            <person name="Albert R."/>
            <person name="Binder M."/>
            <person name="Bloem J."/>
            <person name="Labutti K."/>
            <person name="Salamov A."/>
            <person name="Andreopoulos B."/>
            <person name="Baker S."/>
            <person name="Barry K."/>
            <person name="Bills G."/>
            <person name="Bluhm B."/>
            <person name="Cannon C."/>
            <person name="Castanera R."/>
            <person name="Culley D."/>
            <person name="Daum C."/>
            <person name="Ezra D."/>
            <person name="Gonzalez J."/>
            <person name="Henrissat B."/>
            <person name="Kuo A."/>
            <person name="Liang C."/>
            <person name="Lipzen A."/>
            <person name="Lutzoni F."/>
            <person name="Magnuson J."/>
            <person name="Mondo S."/>
            <person name="Nolan M."/>
            <person name="Ohm R."/>
            <person name="Pangilinan J."/>
            <person name="Park H.-J."/>
            <person name="Ramirez L."/>
            <person name="Alfaro M."/>
            <person name="Sun H."/>
            <person name="Tritt A."/>
            <person name="Yoshinaga Y."/>
            <person name="Zwiers L.-H."/>
            <person name="Turgeon B."/>
            <person name="Goodwin S."/>
            <person name="Spatafora J."/>
            <person name="Crous P."/>
            <person name="Grigoriev I."/>
        </authorList>
    </citation>
    <scope>NUCLEOTIDE SEQUENCE</scope>
    <source>
        <strain evidence="3">CBS 207.26</strain>
    </source>
</reference>
<dbReference type="Proteomes" id="UP000800200">
    <property type="component" value="Unassembled WGS sequence"/>
</dbReference>
<sequence>MMRLPGFGVLVLLLGEWVPIIALWITPVIPEVCWLPAQVEKSIWKKEARRRERERRIGMDAARLIAKDRRPGQGQNLGSIKAPQTLELEELEKLDHLSLLALSGKLDAHSWVWDKLFVTPPRGVLRWGLRRKLGYLKRDDGLIRRDGGWQGLGKEELKRACVDRGLDMLGKSEGAMRKAMAQWFGGQ</sequence>
<dbReference type="OrthoDB" id="73691at2759"/>
<dbReference type="AlphaFoldDB" id="A0A6A6D862"/>
<gene>
    <name evidence="3" type="ORF">K469DRAFT_702111</name>
</gene>
<feature type="domain" description="Letm1 RBD" evidence="2">
    <location>
        <begin position="25"/>
        <end position="187"/>
    </location>
</feature>
<accession>A0A6A6D862</accession>
<evidence type="ECO:0000256" key="1">
    <source>
        <dbReference type="PROSITE-ProRule" id="PRU01094"/>
    </source>
</evidence>
<organism evidence="3 4">
    <name type="scientific">Zopfia rhizophila CBS 207.26</name>
    <dbReference type="NCBI Taxonomy" id="1314779"/>
    <lineage>
        <taxon>Eukaryota</taxon>
        <taxon>Fungi</taxon>
        <taxon>Dikarya</taxon>
        <taxon>Ascomycota</taxon>
        <taxon>Pezizomycotina</taxon>
        <taxon>Dothideomycetes</taxon>
        <taxon>Dothideomycetes incertae sedis</taxon>
        <taxon>Zopfiaceae</taxon>
        <taxon>Zopfia</taxon>
    </lineage>
</organism>
<dbReference type="GO" id="GO:0043022">
    <property type="term" value="F:ribosome binding"/>
    <property type="evidence" value="ECO:0007669"/>
    <property type="project" value="InterPro"/>
</dbReference>
<evidence type="ECO:0000313" key="4">
    <source>
        <dbReference type="Proteomes" id="UP000800200"/>
    </source>
</evidence>
<evidence type="ECO:0000259" key="2">
    <source>
        <dbReference type="PROSITE" id="PS51758"/>
    </source>
</evidence>
<protein>
    <recommendedName>
        <fullName evidence="2">Letm1 RBD domain-containing protein</fullName>
    </recommendedName>
</protein>
<name>A0A6A6D862_9PEZI</name>